<keyword evidence="4" id="KW-1185">Reference proteome</keyword>
<feature type="chain" id="PRO_5042928940" description="Fibrinogen C-terminal domain-containing protein" evidence="1">
    <location>
        <begin position="20"/>
        <end position="339"/>
    </location>
</feature>
<protein>
    <recommendedName>
        <fullName evidence="2">Fibrinogen C-terminal domain-containing protein</fullName>
    </recommendedName>
</protein>
<dbReference type="PANTHER" id="PTHR19143">
    <property type="entry name" value="FIBRINOGEN/TENASCIN/ANGIOPOEITIN"/>
    <property type="match status" value="1"/>
</dbReference>
<dbReference type="EMBL" id="JAZGQO010000015">
    <property type="protein sequence ID" value="KAK6169564.1"/>
    <property type="molecule type" value="Genomic_DNA"/>
</dbReference>
<feature type="signal peptide" evidence="1">
    <location>
        <begin position="1"/>
        <end position="19"/>
    </location>
</feature>
<dbReference type="PROSITE" id="PS51406">
    <property type="entry name" value="FIBRINOGEN_C_2"/>
    <property type="match status" value="1"/>
</dbReference>
<accession>A0AAN8J5B1</accession>
<dbReference type="InterPro" id="IPR036056">
    <property type="entry name" value="Fibrinogen-like_C"/>
</dbReference>
<dbReference type="SMART" id="SM00186">
    <property type="entry name" value="FBG"/>
    <property type="match status" value="1"/>
</dbReference>
<dbReference type="Proteomes" id="UP001347796">
    <property type="component" value="Unassembled WGS sequence"/>
</dbReference>
<name>A0AAN8J5B1_PATCE</name>
<dbReference type="InterPro" id="IPR050373">
    <property type="entry name" value="Fibrinogen_C-term_domain"/>
</dbReference>
<comment type="caution">
    <text evidence="3">The sequence shown here is derived from an EMBL/GenBank/DDBJ whole genome shotgun (WGS) entry which is preliminary data.</text>
</comment>
<evidence type="ECO:0000259" key="2">
    <source>
        <dbReference type="PROSITE" id="PS51406"/>
    </source>
</evidence>
<dbReference type="InterPro" id="IPR014716">
    <property type="entry name" value="Fibrinogen_a/b/g_C_1"/>
</dbReference>
<dbReference type="PANTHER" id="PTHR19143:SF327">
    <property type="entry name" value="FI21813P1-RELATED"/>
    <property type="match status" value="1"/>
</dbReference>
<dbReference type="InterPro" id="IPR002181">
    <property type="entry name" value="Fibrinogen_a/b/g_C_dom"/>
</dbReference>
<dbReference type="SUPFAM" id="SSF56496">
    <property type="entry name" value="Fibrinogen C-terminal domain-like"/>
    <property type="match status" value="1"/>
</dbReference>
<sequence>MKASQVLVFHVSLFYMVKGLEHSLFSKTSIVINTCNYGHLLKEIQVKHHFQCSMVCSLDSDCRRYLYCESDLSCKTYLDGTDCILSDNSGQCSCYRKDIGFYKGVRTCPLGYFNANCKSVIKDCAQGFKNRNAMGIKALPAALTIIKPGPIQFELFCNFKDSGRMVLLNRDSSCLVEDFDRTMDEYKNGFGLVSGNRWVGLERIYELFSLPSPRFTLHVFAVRSDSSSCKTFIHYPKLGDASTGYSIDYNFWQHRTKLGGCGNPFGPKNQNRFSTFDQNNTGSNRCAARFGGGWWFDTTVDCTKSFLTGTMDGSGVDNFFLDDPTPKSYVKIQVLLKRL</sequence>
<evidence type="ECO:0000313" key="4">
    <source>
        <dbReference type="Proteomes" id="UP001347796"/>
    </source>
</evidence>
<dbReference type="GO" id="GO:0005615">
    <property type="term" value="C:extracellular space"/>
    <property type="evidence" value="ECO:0007669"/>
    <property type="project" value="TreeGrafter"/>
</dbReference>
<gene>
    <name evidence="3" type="ORF">SNE40_020596</name>
</gene>
<feature type="domain" description="Fibrinogen C-terminal" evidence="2">
    <location>
        <begin position="115"/>
        <end position="309"/>
    </location>
</feature>
<dbReference type="Pfam" id="PF00147">
    <property type="entry name" value="Fibrinogen_C"/>
    <property type="match status" value="1"/>
</dbReference>
<dbReference type="Gene3D" id="3.90.215.10">
    <property type="entry name" value="Gamma Fibrinogen, chain A, domain 1"/>
    <property type="match status" value="1"/>
</dbReference>
<reference evidence="3 4" key="1">
    <citation type="submission" date="2024-01" db="EMBL/GenBank/DDBJ databases">
        <title>The genome of the rayed Mediterranean limpet Patella caerulea (Linnaeus, 1758).</title>
        <authorList>
            <person name="Anh-Thu Weber A."/>
            <person name="Halstead-Nussloch G."/>
        </authorList>
    </citation>
    <scope>NUCLEOTIDE SEQUENCE [LARGE SCALE GENOMIC DNA]</scope>
    <source>
        <strain evidence="3">AATW-2023a</strain>
        <tissue evidence="3">Whole specimen</tissue>
    </source>
</reference>
<evidence type="ECO:0000256" key="1">
    <source>
        <dbReference type="SAM" id="SignalP"/>
    </source>
</evidence>
<keyword evidence="1" id="KW-0732">Signal</keyword>
<dbReference type="AlphaFoldDB" id="A0AAN8J5B1"/>
<organism evidence="3 4">
    <name type="scientific">Patella caerulea</name>
    <name type="common">Rayed Mediterranean limpet</name>
    <dbReference type="NCBI Taxonomy" id="87958"/>
    <lineage>
        <taxon>Eukaryota</taxon>
        <taxon>Metazoa</taxon>
        <taxon>Spiralia</taxon>
        <taxon>Lophotrochozoa</taxon>
        <taxon>Mollusca</taxon>
        <taxon>Gastropoda</taxon>
        <taxon>Patellogastropoda</taxon>
        <taxon>Patelloidea</taxon>
        <taxon>Patellidae</taxon>
        <taxon>Patella</taxon>
    </lineage>
</organism>
<evidence type="ECO:0000313" key="3">
    <source>
        <dbReference type="EMBL" id="KAK6169564.1"/>
    </source>
</evidence>
<proteinExistence type="predicted"/>